<dbReference type="STRING" id="1144548.SAMN05443287_11685"/>
<feature type="transmembrane region" description="Helical" evidence="7">
    <location>
        <begin position="66"/>
        <end position="89"/>
    </location>
</feature>
<dbReference type="CDD" id="cd13134">
    <property type="entry name" value="MATE_like_8"/>
    <property type="match status" value="1"/>
</dbReference>
<reference evidence="9" key="1">
    <citation type="submission" date="2016-10" db="EMBL/GenBank/DDBJ databases">
        <authorList>
            <person name="Varghese N."/>
            <person name="Submissions S."/>
        </authorList>
    </citation>
    <scope>NUCLEOTIDE SEQUENCE [LARGE SCALE GENOMIC DNA]</scope>
    <source>
        <strain evidence="9">CGMCC 4.7038</strain>
    </source>
</reference>
<feature type="transmembrane region" description="Helical" evidence="7">
    <location>
        <begin position="34"/>
        <end position="54"/>
    </location>
</feature>
<dbReference type="PANTHER" id="PTHR42925">
    <property type="entry name" value="MULTIDRUG AND TOXIN EFFLUX PROTEIN MATE FAMILY"/>
    <property type="match status" value="1"/>
</dbReference>
<dbReference type="InterPro" id="IPR047135">
    <property type="entry name" value="YsiQ"/>
</dbReference>
<feature type="transmembrane region" description="Helical" evidence="7">
    <location>
        <begin position="166"/>
        <end position="188"/>
    </location>
</feature>
<dbReference type="GO" id="GO:0005886">
    <property type="term" value="C:plasma membrane"/>
    <property type="evidence" value="ECO:0007669"/>
    <property type="project" value="UniProtKB-SubCell"/>
</dbReference>
<evidence type="ECO:0000256" key="6">
    <source>
        <dbReference type="ARBA" id="ARBA00023136"/>
    </source>
</evidence>
<keyword evidence="6 7" id="KW-0472">Membrane</keyword>
<feature type="transmembrane region" description="Helical" evidence="7">
    <location>
        <begin position="329"/>
        <end position="348"/>
    </location>
</feature>
<feature type="transmembrane region" description="Helical" evidence="7">
    <location>
        <begin position="233"/>
        <end position="253"/>
    </location>
</feature>
<dbReference type="AlphaFoldDB" id="A0A1H7DTU4"/>
<feature type="transmembrane region" description="Helical" evidence="7">
    <location>
        <begin position="360"/>
        <end position="380"/>
    </location>
</feature>
<keyword evidence="2" id="KW-0813">Transport</keyword>
<name>A0A1H7DTU4_9ACTN</name>
<protein>
    <submittedName>
        <fullName evidence="8">Putative efflux protein, MATE family</fullName>
    </submittedName>
</protein>
<gene>
    <name evidence="8" type="ORF">SAMN05443287_11685</name>
</gene>
<keyword evidence="5 7" id="KW-1133">Transmembrane helix</keyword>
<dbReference type="PANTHER" id="PTHR42925:SF2">
    <property type="entry name" value="NA+ DRIVEN MULTIDRUG EFFLUX PUMP"/>
    <property type="match status" value="1"/>
</dbReference>
<evidence type="ECO:0000256" key="3">
    <source>
        <dbReference type="ARBA" id="ARBA00022475"/>
    </source>
</evidence>
<evidence type="ECO:0000256" key="5">
    <source>
        <dbReference type="ARBA" id="ARBA00022989"/>
    </source>
</evidence>
<feature type="transmembrane region" description="Helical" evidence="7">
    <location>
        <begin position="142"/>
        <end position="160"/>
    </location>
</feature>
<accession>A0A1H7DTU4</accession>
<evidence type="ECO:0000256" key="2">
    <source>
        <dbReference type="ARBA" id="ARBA00022448"/>
    </source>
</evidence>
<dbReference type="InterPro" id="IPR002528">
    <property type="entry name" value="MATE_fam"/>
</dbReference>
<evidence type="ECO:0000313" key="8">
    <source>
        <dbReference type="EMBL" id="SEK04277.1"/>
    </source>
</evidence>
<proteinExistence type="predicted"/>
<feature type="transmembrane region" description="Helical" evidence="7">
    <location>
        <begin position="293"/>
        <end position="317"/>
    </location>
</feature>
<keyword evidence="4 7" id="KW-0812">Transmembrane</keyword>
<dbReference type="EMBL" id="FNYV01000016">
    <property type="protein sequence ID" value="SEK04277.1"/>
    <property type="molecule type" value="Genomic_DNA"/>
</dbReference>
<dbReference type="GO" id="GO:0015297">
    <property type="term" value="F:antiporter activity"/>
    <property type="evidence" value="ECO:0007669"/>
    <property type="project" value="InterPro"/>
</dbReference>
<keyword evidence="9" id="KW-1185">Reference proteome</keyword>
<sequence length="446" mass="47367">MLFMHLIGLVDIFVLSRISDDASAAVGAVNTVMTFVIMMFSFMGQGGSLVYAQCLGAGRPDDARRYYSASLVLHLAAGVTVSLLLFVFAPDIARLLGLGGVHFEYGATYLRVVGGGIVFYAVVSMFAGIMSANGHTRQMMTASVLTNVLNTGLLYVLVLSPAGPQWGVAGAAWSTVTASFVGLAYNVWLVAFRLRIRFAVALSLRDLVRDGRILLRYTVPTTLEPMLWQAAQIVATAIITALGPVALAARIYTLTITNLIGMFSSALSQGLQITVGHLAGAGDAAAVRRTYRWVVWIGLAVAVLLAAMAGLLSGPIMRIFTDDPDVVRVGQLLLAMGLVYLPSSAVIMNTAGALRGVGQVRYPALVGIVVLWTVFLPLAYTLSLPLGLGVLGVMIAMGVDENLRAVLLVLRWRRLIASPDGTALLARTLISPSNRRSTVPSEVASQ</sequence>
<dbReference type="InterPro" id="IPR048279">
    <property type="entry name" value="MdtK-like"/>
</dbReference>
<evidence type="ECO:0000256" key="4">
    <source>
        <dbReference type="ARBA" id="ARBA00022692"/>
    </source>
</evidence>
<dbReference type="Proteomes" id="UP000198707">
    <property type="component" value="Unassembled WGS sequence"/>
</dbReference>
<dbReference type="PIRSF" id="PIRSF006603">
    <property type="entry name" value="DinF"/>
    <property type="match status" value="1"/>
</dbReference>
<dbReference type="NCBIfam" id="TIGR00797">
    <property type="entry name" value="matE"/>
    <property type="match status" value="1"/>
</dbReference>
<evidence type="ECO:0000256" key="7">
    <source>
        <dbReference type="SAM" id="Phobius"/>
    </source>
</evidence>
<comment type="subcellular location">
    <subcellularLocation>
        <location evidence="1">Cell membrane</location>
        <topology evidence="1">Multi-pass membrane protein</topology>
    </subcellularLocation>
</comment>
<evidence type="ECO:0000313" key="9">
    <source>
        <dbReference type="Proteomes" id="UP000198707"/>
    </source>
</evidence>
<feature type="transmembrane region" description="Helical" evidence="7">
    <location>
        <begin position="109"/>
        <end position="130"/>
    </location>
</feature>
<keyword evidence="3" id="KW-1003">Cell membrane</keyword>
<evidence type="ECO:0000256" key="1">
    <source>
        <dbReference type="ARBA" id="ARBA00004651"/>
    </source>
</evidence>
<organism evidence="8 9">
    <name type="scientific">Micromonospora phaseoli</name>
    <dbReference type="NCBI Taxonomy" id="1144548"/>
    <lineage>
        <taxon>Bacteria</taxon>
        <taxon>Bacillati</taxon>
        <taxon>Actinomycetota</taxon>
        <taxon>Actinomycetes</taxon>
        <taxon>Micromonosporales</taxon>
        <taxon>Micromonosporaceae</taxon>
        <taxon>Micromonospora</taxon>
    </lineage>
</organism>
<dbReference type="GO" id="GO:0042910">
    <property type="term" value="F:xenobiotic transmembrane transporter activity"/>
    <property type="evidence" value="ECO:0007669"/>
    <property type="project" value="InterPro"/>
</dbReference>
<dbReference type="Pfam" id="PF01554">
    <property type="entry name" value="MatE"/>
    <property type="match status" value="2"/>
</dbReference>
<feature type="transmembrane region" description="Helical" evidence="7">
    <location>
        <begin position="259"/>
        <end position="281"/>
    </location>
</feature>